<name>A0ABR9GQV2_9HYPH</name>
<comment type="caution">
    <text evidence="4">The sequence shown here is derived from an EMBL/GenBank/DDBJ whole genome shotgun (WGS) entry which is preliminary data.</text>
</comment>
<dbReference type="PANTHER" id="PTHR43278">
    <property type="entry name" value="NAD(P)H-DEPENDENT FMN-CONTAINING OXIDOREDUCTASE YWQN-RELATED"/>
    <property type="match status" value="1"/>
</dbReference>
<sequence>MPGERICSLIASPRRDGNSSRLANALAEGAASAGHQVETLHIVDFVSGFLRDCRDCRNADGECSIDDRYGELLLEHILPASAVVIATPIYWYGLPAQFKCVVDRLVCYTSQRHRGSVDVLRQLSGKKYVLLLSSEESNFGMSVGIVQQMSDFCRYTYGSLVAVMNAVGNRRGEIERDPADPLGQARKIGSDLFGIRATDFRIDTPRPGTVWLTGEPK</sequence>
<dbReference type="InterPro" id="IPR003680">
    <property type="entry name" value="Flavodoxin_fold"/>
</dbReference>
<dbReference type="EMBL" id="JACZEP010000005">
    <property type="protein sequence ID" value="MBE1206067.1"/>
    <property type="molecule type" value="Genomic_DNA"/>
</dbReference>
<keyword evidence="2" id="KW-0288">FMN</keyword>
<reference evidence="4 5" key="1">
    <citation type="submission" date="2020-09" db="EMBL/GenBank/DDBJ databases">
        <title>Draft Genome Sequence of Aminobacter carboxidus type strain DSM 1086, a soil Gram-negative carboxydobacterium.</title>
        <authorList>
            <person name="Turrini P."/>
            <person name="Tescari M."/>
            <person name="Artuso I."/>
            <person name="Lugli G.A."/>
            <person name="Frangipani E."/>
            <person name="Ventura M."/>
            <person name="Visca P."/>
        </authorList>
    </citation>
    <scope>NUCLEOTIDE SEQUENCE [LARGE SCALE GENOMIC DNA]</scope>
    <source>
        <strain evidence="4 5">DSM 1086</strain>
    </source>
</reference>
<proteinExistence type="predicted"/>
<evidence type="ECO:0000313" key="5">
    <source>
        <dbReference type="Proteomes" id="UP000598227"/>
    </source>
</evidence>
<evidence type="ECO:0000259" key="3">
    <source>
        <dbReference type="Pfam" id="PF02525"/>
    </source>
</evidence>
<keyword evidence="1" id="KW-0285">Flavoprotein</keyword>
<dbReference type="InterPro" id="IPR029039">
    <property type="entry name" value="Flavoprotein-like_sf"/>
</dbReference>
<dbReference type="SUPFAM" id="SSF52218">
    <property type="entry name" value="Flavoproteins"/>
    <property type="match status" value="1"/>
</dbReference>
<evidence type="ECO:0000256" key="2">
    <source>
        <dbReference type="ARBA" id="ARBA00022643"/>
    </source>
</evidence>
<dbReference type="Gene3D" id="3.40.50.360">
    <property type="match status" value="1"/>
</dbReference>
<feature type="domain" description="Flavodoxin-like fold" evidence="3">
    <location>
        <begin position="5"/>
        <end position="165"/>
    </location>
</feature>
<evidence type="ECO:0000313" key="4">
    <source>
        <dbReference type="EMBL" id="MBE1206067.1"/>
    </source>
</evidence>
<evidence type="ECO:0000256" key="1">
    <source>
        <dbReference type="ARBA" id="ARBA00022630"/>
    </source>
</evidence>
<dbReference type="Proteomes" id="UP000598227">
    <property type="component" value="Unassembled WGS sequence"/>
</dbReference>
<organism evidence="4 5">
    <name type="scientific">Aminobacter carboxidus</name>
    <dbReference type="NCBI Taxonomy" id="376165"/>
    <lineage>
        <taxon>Bacteria</taxon>
        <taxon>Pseudomonadati</taxon>
        <taxon>Pseudomonadota</taxon>
        <taxon>Alphaproteobacteria</taxon>
        <taxon>Hyphomicrobiales</taxon>
        <taxon>Phyllobacteriaceae</taxon>
        <taxon>Aminobacter</taxon>
    </lineage>
</organism>
<gene>
    <name evidence="4" type="ORF">IHE39_17360</name>
</gene>
<keyword evidence="5" id="KW-1185">Reference proteome</keyword>
<accession>A0ABR9GQV2</accession>
<protein>
    <submittedName>
        <fullName evidence="4">NAD(P)H-dependent oxidoreductase</fullName>
    </submittedName>
</protein>
<dbReference type="InterPro" id="IPR051796">
    <property type="entry name" value="ISF_SsuE-like"/>
</dbReference>
<dbReference type="Pfam" id="PF02525">
    <property type="entry name" value="Flavodoxin_2"/>
    <property type="match status" value="1"/>
</dbReference>
<dbReference type="PANTHER" id="PTHR43278:SF4">
    <property type="entry name" value="NAD(P)H-DEPENDENT FMN-CONTAINING OXIDOREDUCTASE YWQN-RELATED"/>
    <property type="match status" value="1"/>
</dbReference>